<dbReference type="PROSITE" id="PS50904">
    <property type="entry name" value="PRELI_MSF1"/>
    <property type="match status" value="1"/>
</dbReference>
<dbReference type="PANTHER" id="PTHR11158">
    <property type="entry name" value="MSF1/PX19 RELATED"/>
    <property type="match status" value="1"/>
</dbReference>
<feature type="domain" description="PRELI/MSF1" evidence="1">
    <location>
        <begin position="1"/>
        <end position="158"/>
    </location>
</feature>
<dbReference type="Pfam" id="PF04707">
    <property type="entry name" value="PRELI"/>
    <property type="match status" value="1"/>
</dbReference>
<gene>
    <name evidence="2" type="ORF">M0811_14730</name>
</gene>
<dbReference type="InterPro" id="IPR037365">
    <property type="entry name" value="Slowmo/Ups"/>
</dbReference>
<dbReference type="InterPro" id="IPR006797">
    <property type="entry name" value="PRELI/MSF1_dom"/>
</dbReference>
<evidence type="ECO:0000259" key="1">
    <source>
        <dbReference type="PROSITE" id="PS50904"/>
    </source>
</evidence>
<dbReference type="Proteomes" id="UP001149090">
    <property type="component" value="Unassembled WGS sequence"/>
</dbReference>
<accession>A0A9Q0LUG9</accession>
<protein>
    <submittedName>
        <fullName evidence="2">Protein slowmo</fullName>
    </submittedName>
</protein>
<dbReference type="GO" id="GO:0005758">
    <property type="term" value="C:mitochondrial intermembrane space"/>
    <property type="evidence" value="ECO:0007669"/>
    <property type="project" value="InterPro"/>
</dbReference>
<dbReference type="AlphaFoldDB" id="A0A9Q0LUG9"/>
<evidence type="ECO:0000313" key="3">
    <source>
        <dbReference type="Proteomes" id="UP001149090"/>
    </source>
</evidence>
<organism evidence="2 3">
    <name type="scientific">Anaeramoeba ignava</name>
    <name type="common">Anaerobic marine amoeba</name>
    <dbReference type="NCBI Taxonomy" id="1746090"/>
    <lineage>
        <taxon>Eukaryota</taxon>
        <taxon>Metamonada</taxon>
        <taxon>Anaeramoebidae</taxon>
        <taxon>Anaeramoeba</taxon>
    </lineage>
</organism>
<comment type="caution">
    <text evidence="2">The sequence shown here is derived from an EMBL/GenBank/DDBJ whole genome shotgun (WGS) entry which is preliminary data.</text>
</comment>
<dbReference type="EMBL" id="JAPDFW010000046">
    <property type="protein sequence ID" value="KAJ5078739.1"/>
    <property type="molecule type" value="Genomic_DNA"/>
</dbReference>
<reference evidence="2" key="1">
    <citation type="submission" date="2022-10" db="EMBL/GenBank/DDBJ databases">
        <title>Novel sulphate-reducing endosymbionts in the free-living metamonad Anaeramoeba.</title>
        <authorList>
            <person name="Jerlstrom-Hultqvist J."/>
            <person name="Cepicka I."/>
            <person name="Gallot-Lavallee L."/>
            <person name="Salas-Leiva D."/>
            <person name="Curtis B.A."/>
            <person name="Zahonova K."/>
            <person name="Pipaliya S."/>
            <person name="Dacks J."/>
            <person name="Roger A.J."/>
        </authorList>
    </citation>
    <scope>NUCLEOTIDE SEQUENCE</scope>
    <source>
        <strain evidence="2">BMAN</strain>
    </source>
</reference>
<sequence>MSSIKFQHIFQFPFESVKEAYWKIYPEKTEILTIKPIKKQIKNSEIFTRRLFIVKHDKLPRVLKWFVTEKESILIEDTFYDKKSQIFTARLRNQSFKSLFKANKVSLFYPDPQNLKSQTVLIDDSSLSLASGLGSIGNIFTKFAVPFAHDDNKQVIYQ</sequence>
<name>A0A9Q0LUG9_ANAIG</name>
<evidence type="ECO:0000313" key="2">
    <source>
        <dbReference type="EMBL" id="KAJ5078739.1"/>
    </source>
</evidence>
<proteinExistence type="predicted"/>
<keyword evidence="3" id="KW-1185">Reference proteome</keyword>